<sequence length="290" mass="34498">MTKVEQNKLKSVTKKLKKHFVINKRLLIGFSINLSFLFIVAILFIVDIVTIKNDMLNYILIAMSGYFILFFTIVGWFSTEYYYKNIRVYDVNLKVGEHVFDYKREIDNTAIGYIVTIIFASFLATIIFVYELIVSFEHSDSVFIEIGIISVHLLLIPSFVRMFETILEVLQKFKKVLNHYLTTQFDSLDVLFDDVQFAPNSTHLIFTDFNLTSKNNIFLITSKKFSQEDQEKINEFNLKILEQYKEMWADYSIVYSMYRNSCSEKNYRNIRQMKMILITFLKIWDDFFKF</sequence>
<feature type="transmembrane region" description="Helical" evidence="1">
    <location>
        <begin position="26"/>
        <end position="46"/>
    </location>
</feature>
<evidence type="ECO:0000256" key="1">
    <source>
        <dbReference type="SAM" id="Phobius"/>
    </source>
</evidence>
<proteinExistence type="predicted"/>
<dbReference type="EMBL" id="CP006681">
    <property type="protein sequence ID" value="AHI52574.1"/>
    <property type="molecule type" value="Genomic_DNA"/>
</dbReference>
<dbReference type="Proteomes" id="UP000019267">
    <property type="component" value="Chromosome"/>
</dbReference>
<evidence type="ECO:0008006" key="4">
    <source>
        <dbReference type="Google" id="ProtNLM"/>
    </source>
</evidence>
<accession>W6AFT7</accession>
<name>W6AFT7_9MOLU</name>
<keyword evidence="1" id="KW-0812">Transmembrane</keyword>
<reference evidence="2 3" key="1">
    <citation type="journal article" date="2014" name="Genome Biol. Evol.">
        <title>Molecular evolution of the substrate utilization strategies and putative virulence factors in mosquito-associated Spiroplasma species.</title>
        <authorList>
            <person name="Chang T.H."/>
            <person name="Lo W.S."/>
            <person name="Ku C."/>
            <person name="Chen L.L."/>
            <person name="Kuo C.H."/>
        </authorList>
    </citation>
    <scope>NUCLEOTIDE SEQUENCE [LARGE SCALE GENOMIC DNA]</scope>
    <source>
        <strain evidence="2">AES-1</strain>
    </source>
</reference>
<dbReference type="AlphaFoldDB" id="W6AFT7"/>
<keyword evidence="3" id="KW-1185">Reference proteome</keyword>
<feature type="transmembrane region" description="Helical" evidence="1">
    <location>
        <begin position="110"/>
        <end position="130"/>
    </location>
</feature>
<feature type="transmembrane region" description="Helical" evidence="1">
    <location>
        <begin position="58"/>
        <end position="77"/>
    </location>
</feature>
<evidence type="ECO:0000313" key="2">
    <source>
        <dbReference type="EMBL" id="AHI52574.1"/>
    </source>
</evidence>
<dbReference type="KEGG" id="scq:SCULI_v1c02330"/>
<keyword evidence="1" id="KW-0472">Membrane</keyword>
<feature type="transmembrane region" description="Helical" evidence="1">
    <location>
        <begin position="142"/>
        <end position="163"/>
    </location>
</feature>
<dbReference type="OrthoDB" id="389609at2"/>
<dbReference type="HOGENOM" id="CLU_959447_0_0_14"/>
<gene>
    <name evidence="2" type="ORF">SCULI_v1c02330</name>
</gene>
<dbReference type="RefSeq" id="WP_025362816.1">
    <property type="nucleotide sequence ID" value="NZ_CP006681.1"/>
</dbReference>
<dbReference type="STRING" id="1276246.SCULI_v1c02330"/>
<organism evidence="2 3">
    <name type="scientific">Spiroplasma culicicola AES-1</name>
    <dbReference type="NCBI Taxonomy" id="1276246"/>
    <lineage>
        <taxon>Bacteria</taxon>
        <taxon>Bacillati</taxon>
        <taxon>Mycoplasmatota</taxon>
        <taxon>Mollicutes</taxon>
        <taxon>Entomoplasmatales</taxon>
        <taxon>Spiroplasmataceae</taxon>
        <taxon>Spiroplasma</taxon>
    </lineage>
</organism>
<dbReference type="PATRIC" id="fig|1276246.3.peg.232"/>
<protein>
    <recommendedName>
        <fullName evidence="4">Transmembrane protein</fullName>
    </recommendedName>
</protein>
<keyword evidence="1" id="KW-1133">Transmembrane helix</keyword>
<evidence type="ECO:0000313" key="3">
    <source>
        <dbReference type="Proteomes" id="UP000019267"/>
    </source>
</evidence>